<keyword evidence="4" id="KW-1185">Reference proteome</keyword>
<dbReference type="PANTHER" id="PTHR46483:SF4">
    <property type="entry name" value="PHOSPHOLIPASE A1 PLIP2, CHLOROPLASTIC"/>
    <property type="match status" value="1"/>
</dbReference>
<organism evidence="3 4">
    <name type="scientific">Coccomyxa subellipsoidea (strain C-169)</name>
    <name type="common">Green microalga</name>
    <dbReference type="NCBI Taxonomy" id="574566"/>
    <lineage>
        <taxon>Eukaryota</taxon>
        <taxon>Viridiplantae</taxon>
        <taxon>Chlorophyta</taxon>
        <taxon>core chlorophytes</taxon>
        <taxon>Trebouxiophyceae</taxon>
        <taxon>Trebouxiophyceae incertae sedis</taxon>
        <taxon>Coccomyxaceae</taxon>
        <taxon>Coccomyxa</taxon>
        <taxon>Coccomyxa subellipsoidea</taxon>
    </lineage>
</organism>
<dbReference type="KEGG" id="csl:COCSUDRAFT_15015"/>
<gene>
    <name evidence="3" type="ORF">COCSUDRAFT_15015</name>
</gene>
<feature type="domain" description="Fungal lipase-type" evidence="2">
    <location>
        <begin position="174"/>
        <end position="338"/>
    </location>
</feature>
<dbReference type="GeneID" id="17042131"/>
<evidence type="ECO:0000313" key="3">
    <source>
        <dbReference type="EMBL" id="EIE24133.1"/>
    </source>
</evidence>
<dbReference type="EMBL" id="AGSI01000006">
    <property type="protein sequence ID" value="EIE24133.1"/>
    <property type="molecule type" value="Genomic_DNA"/>
</dbReference>
<comment type="caution">
    <text evidence="3">The sequence shown here is derived from an EMBL/GenBank/DDBJ whole genome shotgun (WGS) entry which is preliminary data.</text>
</comment>
<protein>
    <submittedName>
        <fullName evidence="3">Alpha/beta-hydrolase</fullName>
    </submittedName>
</protein>
<dbReference type="Gene3D" id="3.40.50.1820">
    <property type="entry name" value="alpha/beta hydrolase"/>
    <property type="match status" value="1"/>
</dbReference>
<dbReference type="RefSeq" id="XP_005648677.1">
    <property type="nucleotide sequence ID" value="XM_005648620.1"/>
</dbReference>
<dbReference type="InterPro" id="IPR002921">
    <property type="entry name" value="Fungal_lipase-type"/>
</dbReference>
<dbReference type="InterPro" id="IPR029058">
    <property type="entry name" value="AB_hydrolase_fold"/>
</dbReference>
<name>I0Z0G4_COCSC</name>
<dbReference type="OrthoDB" id="511341at2759"/>
<dbReference type="Proteomes" id="UP000007264">
    <property type="component" value="Unassembled WGS sequence"/>
</dbReference>
<feature type="region of interest" description="Disordered" evidence="1">
    <location>
        <begin position="477"/>
        <end position="518"/>
    </location>
</feature>
<dbReference type="PANTHER" id="PTHR46483">
    <property type="entry name" value="PHOSPHOLIPASE A1 PLIP2, CHLOROPLASTIC"/>
    <property type="match status" value="1"/>
</dbReference>
<proteinExistence type="predicted"/>
<evidence type="ECO:0000256" key="1">
    <source>
        <dbReference type="SAM" id="MobiDB-lite"/>
    </source>
</evidence>
<dbReference type="GO" id="GO:0006629">
    <property type="term" value="P:lipid metabolic process"/>
    <property type="evidence" value="ECO:0007669"/>
    <property type="project" value="InterPro"/>
</dbReference>
<sequence length="530" mass="57717">MSALFCVNTLLTKLRGILQVDTAVKRREAVKAPPADIRRYVKATGLMETRYVRMLSSLCAETYYLNKLNKRTLYLRHRLHLVTTSHECSHVAKEVPRSAQQTMDEGDAMAACPSQAEARFFWQVAAAAGHSTAVATIATVTAAVQATWGSEKDKLGNPTEWYVADDPVSHTRYFVVQGSDSIDHWKVNLTFDPVVFEDPSLGVKVHRGVYDAAKRLYQRFRPMLEEHLASSPFAKVAFVGHSLGGSLGSLLMLMFLHRGVLPHSAVSPTYTFGAPAIFCEACGPGGTCALNTAMEPPTADNKQKTLPSGSSERMGLPTGAIRNIIMHRDIVPRAFACDYTLVADLLARVGDGFREHGCLQNPHGRQVMYYFLGKMLVLQPDREHTFVKGEPDHPMLAPGPGLYTLREPSLLSSAPELGPPAPTLFDAVMELLDCPHPLDTLSEVNAYGPDGAISRFHNPDNYTRALGGVLRSRARSWRPLLGDAKPRGGKGNKKGKGDGGDASDFQVGQGPAPTGGLWFLPPKGTTKVCI</sequence>
<dbReference type="eggNOG" id="ENOG502QU4P">
    <property type="taxonomic scope" value="Eukaryota"/>
</dbReference>
<dbReference type="GO" id="GO:0008970">
    <property type="term" value="F:phospholipase A1 activity"/>
    <property type="evidence" value="ECO:0007669"/>
    <property type="project" value="InterPro"/>
</dbReference>
<reference evidence="3 4" key="1">
    <citation type="journal article" date="2012" name="Genome Biol.">
        <title>The genome of the polar eukaryotic microalga coccomyxa subellipsoidea reveals traits of cold adaptation.</title>
        <authorList>
            <person name="Blanc G."/>
            <person name="Agarkova I."/>
            <person name="Grimwood J."/>
            <person name="Kuo A."/>
            <person name="Brueggeman A."/>
            <person name="Dunigan D."/>
            <person name="Gurnon J."/>
            <person name="Ladunga I."/>
            <person name="Lindquist E."/>
            <person name="Lucas S."/>
            <person name="Pangilinan J."/>
            <person name="Proschold T."/>
            <person name="Salamov A."/>
            <person name="Schmutz J."/>
            <person name="Weeks D."/>
            <person name="Yamada T."/>
            <person name="Claverie J.M."/>
            <person name="Grigoriev I."/>
            <person name="Van Etten J."/>
            <person name="Lomsadze A."/>
            <person name="Borodovsky M."/>
        </authorList>
    </citation>
    <scope>NUCLEOTIDE SEQUENCE [LARGE SCALE GENOMIC DNA]</scope>
    <source>
        <strain evidence="3 4">C-169</strain>
    </source>
</reference>
<dbReference type="SUPFAM" id="SSF53474">
    <property type="entry name" value="alpha/beta-Hydrolases"/>
    <property type="match status" value="1"/>
</dbReference>
<accession>I0Z0G4</accession>
<dbReference type="AlphaFoldDB" id="I0Z0G4"/>
<evidence type="ECO:0000259" key="2">
    <source>
        <dbReference type="Pfam" id="PF01764"/>
    </source>
</evidence>
<dbReference type="InterPro" id="IPR043367">
    <property type="entry name" value="PLIP1/2/3"/>
</dbReference>
<evidence type="ECO:0000313" key="4">
    <source>
        <dbReference type="Proteomes" id="UP000007264"/>
    </source>
</evidence>
<dbReference type="Pfam" id="PF01764">
    <property type="entry name" value="Lipase_3"/>
    <property type="match status" value="1"/>
</dbReference>